<evidence type="ECO:0000259" key="1">
    <source>
        <dbReference type="PROSITE" id="PS50835"/>
    </source>
</evidence>
<evidence type="ECO:0000313" key="3">
    <source>
        <dbReference type="Proteomes" id="UP000265000"/>
    </source>
</evidence>
<name>A0A3Q2Q2P6_FUNHE</name>
<dbReference type="InterPro" id="IPR013106">
    <property type="entry name" value="Ig_V-set"/>
</dbReference>
<protein>
    <recommendedName>
        <fullName evidence="1">Ig-like domain-containing protein</fullName>
    </recommendedName>
</protein>
<dbReference type="Pfam" id="PF07686">
    <property type="entry name" value="V-set"/>
    <property type="match status" value="1"/>
</dbReference>
<dbReference type="SMART" id="SM00406">
    <property type="entry name" value="IGv"/>
    <property type="match status" value="1"/>
</dbReference>
<dbReference type="AlphaFoldDB" id="A0A3Q2Q2P6"/>
<proteinExistence type="predicted"/>
<dbReference type="InterPro" id="IPR013783">
    <property type="entry name" value="Ig-like_fold"/>
</dbReference>
<dbReference type="InterPro" id="IPR003599">
    <property type="entry name" value="Ig_sub"/>
</dbReference>
<keyword evidence="3" id="KW-1185">Reference proteome</keyword>
<dbReference type="InterPro" id="IPR036179">
    <property type="entry name" value="Ig-like_dom_sf"/>
</dbReference>
<dbReference type="Gene3D" id="2.60.40.10">
    <property type="entry name" value="Immunoglobulins"/>
    <property type="match status" value="1"/>
</dbReference>
<dbReference type="InterPro" id="IPR050150">
    <property type="entry name" value="IgV_Light_Chain"/>
</dbReference>
<dbReference type="STRING" id="8078.ENSFHEP00000020137"/>
<dbReference type="SMART" id="SM00409">
    <property type="entry name" value="IG"/>
    <property type="match status" value="1"/>
</dbReference>
<dbReference type="Proteomes" id="UP000265000">
    <property type="component" value="Unplaced"/>
</dbReference>
<sequence>CLHMCPASLLPAVKRSVLISGCPGSSGDIILTQSPGSHSVSSGQTVSIRCKTSSSVSTSYLHWYLQKPSEAPKLLIYSTSNRHSGVPARFSGSGSGSSDYTLTISGVQAEDSGVYYCQQGYDTPFTQ</sequence>
<dbReference type="PANTHER" id="PTHR23267">
    <property type="entry name" value="IMMUNOGLOBULIN LIGHT CHAIN"/>
    <property type="match status" value="1"/>
</dbReference>
<reference evidence="2" key="2">
    <citation type="submission" date="2025-09" db="UniProtKB">
        <authorList>
            <consortium name="Ensembl"/>
        </authorList>
    </citation>
    <scope>IDENTIFICATION</scope>
</reference>
<dbReference type="GeneTree" id="ENSGT00940000153770"/>
<organism evidence="2 3">
    <name type="scientific">Fundulus heteroclitus</name>
    <name type="common">Killifish</name>
    <name type="synonym">Mummichog</name>
    <dbReference type="NCBI Taxonomy" id="8078"/>
    <lineage>
        <taxon>Eukaryota</taxon>
        <taxon>Metazoa</taxon>
        <taxon>Chordata</taxon>
        <taxon>Craniata</taxon>
        <taxon>Vertebrata</taxon>
        <taxon>Euteleostomi</taxon>
        <taxon>Actinopterygii</taxon>
        <taxon>Neopterygii</taxon>
        <taxon>Teleostei</taxon>
        <taxon>Neoteleostei</taxon>
        <taxon>Acanthomorphata</taxon>
        <taxon>Ovalentaria</taxon>
        <taxon>Atherinomorphae</taxon>
        <taxon>Cyprinodontiformes</taxon>
        <taxon>Fundulidae</taxon>
        <taxon>Fundulus</taxon>
    </lineage>
</organism>
<dbReference type="Ensembl" id="ENSFHET00000029572.1">
    <property type="protein sequence ID" value="ENSFHEP00000020137.1"/>
    <property type="gene ID" value="ENSFHEG00000022075.1"/>
</dbReference>
<dbReference type="InterPro" id="IPR007110">
    <property type="entry name" value="Ig-like_dom"/>
</dbReference>
<dbReference type="SUPFAM" id="SSF48726">
    <property type="entry name" value="Immunoglobulin"/>
    <property type="match status" value="1"/>
</dbReference>
<dbReference type="FunFam" id="2.60.40.10:FF:001230">
    <property type="entry name" value="Immunoglobulin kappa variable 8-16"/>
    <property type="match status" value="1"/>
</dbReference>
<evidence type="ECO:0000313" key="2">
    <source>
        <dbReference type="Ensembl" id="ENSFHEP00000020137.1"/>
    </source>
</evidence>
<reference evidence="2" key="1">
    <citation type="submission" date="2025-08" db="UniProtKB">
        <authorList>
            <consortium name="Ensembl"/>
        </authorList>
    </citation>
    <scope>IDENTIFICATION</scope>
</reference>
<accession>A0A3Q2Q2P6</accession>
<dbReference type="PROSITE" id="PS50835">
    <property type="entry name" value="IG_LIKE"/>
    <property type="match status" value="1"/>
</dbReference>
<feature type="domain" description="Ig-like" evidence="1">
    <location>
        <begin position="11"/>
        <end position="127"/>
    </location>
</feature>